<feature type="region of interest" description="Disordered" evidence="1">
    <location>
        <begin position="1120"/>
        <end position="1141"/>
    </location>
</feature>
<organism evidence="2">
    <name type="scientific">viral metagenome</name>
    <dbReference type="NCBI Taxonomy" id="1070528"/>
    <lineage>
        <taxon>unclassified sequences</taxon>
        <taxon>metagenomes</taxon>
        <taxon>organismal metagenomes</taxon>
    </lineage>
</organism>
<feature type="region of interest" description="Disordered" evidence="1">
    <location>
        <begin position="765"/>
        <end position="786"/>
    </location>
</feature>
<evidence type="ECO:0000313" key="2">
    <source>
        <dbReference type="EMBL" id="QHT11985.1"/>
    </source>
</evidence>
<proteinExistence type="predicted"/>
<dbReference type="EMBL" id="MN739540">
    <property type="protein sequence ID" value="QHT11985.1"/>
    <property type="molecule type" value="Genomic_DNA"/>
</dbReference>
<evidence type="ECO:0000256" key="1">
    <source>
        <dbReference type="SAM" id="MobiDB-lite"/>
    </source>
</evidence>
<feature type="compositionally biased region" description="Polar residues" evidence="1">
    <location>
        <begin position="776"/>
        <end position="786"/>
    </location>
</feature>
<sequence length="1141" mass="132226">MEYTAEKGCRTAQSDGHHDFDKTKKLTKLTNTEITSIINDYIPQNSKYKDCGMSEDEFFKEYILDSNDRKMLINSILSPDDNTSEITDINNKFKSDIKNKYIVFSVKRSSIDEKYKIYHPPNNSKNNKSFIEEILKRVKITNDIFFIGDTSDPNIMDDLASVQDTNFYWVQNAQTLYDPAGKTAYHTNAGIDYGFRNPNSKFTFCWEKYDSGCTIYPHWNEDKSNQAVERETINEDNQEIMFYTNRDIYMAIEKKDINKKNDDYQNHDSGILITYPKTKGLYAYANSNLAEINSSLLNDDNYVKKSEMLKNLIANLIQNKESAVWKKLQEKNWTNKMLAKRLGDSGQSLSCLRKKIKLQRFEKKDKPDKIVDFESNNFLAFTSFDKLAIAFSILYGTPIIIQSIREEQGGIQGKSSGFIVYIRKDLLDPVKSIHTNYTTDVLAQNIQKFKDIDMNLLQLQNVKTNMDRFTGFLQQIVANNDNGYSSLMTVYMKYINVFYLLKIIQLKEIDFNKQIITKKLVDILNFSVNSLNKIMIEIKIKNEEMAIDAITDKDIDTCFLTDTKFIQNKILSKINSYIDEGQPLHKYAKDINSIISDLNGNLSSLFESYEKQIDVMIKINEILQTIPDRYSETTIREMKIHKDNYSPYNVLCYGRDSTARKLDEKLDSELQNKFGKYQIESIFRSFDYNSYGKKAYSHFVKQIQNCITYIKTCKATEGSFATTLATIFEEELDKIGFFMIPEEEETNIKASEVEIDKPIVNVEKKDEKTSPGMSVKTKSAQKLQQPKSTYRLRSLVPAQKSQQPKSTYRLRSLVPAQKLQPESPYSLRSREKRGGAGSENLNEFITKIFSLTPQDISIIQQSIDEKNINMKFPKFNTIDNFYRSLYDFEIFLKGFMRILVMIKTDEVAIRSNKLDNTLPFFTFNNNNLIMKNIFNYLYSIDENSIDKYLSTSNTELKEYVAEYANNKISICYNNVAEKLFSSNKFTIQRNGKNININEAIYQYINYEDERLTPEKKQQLNEIFGERNGAPGLIVFPFPKEIQQVFNILIDMNKLQYIKIVLNGIMSYDIANFKNLKDLIESRSLPQKPSIFSSMATGIAAAPVSYKNIYQKPVARVFGGKTIKKKSKNNKKTNRKTRKKCV</sequence>
<accession>A0A6C0D8F5</accession>
<reference evidence="2" key="1">
    <citation type="journal article" date="2020" name="Nature">
        <title>Giant virus diversity and host interactions through global metagenomics.</title>
        <authorList>
            <person name="Schulz F."/>
            <person name="Roux S."/>
            <person name="Paez-Espino D."/>
            <person name="Jungbluth S."/>
            <person name="Walsh D.A."/>
            <person name="Denef V.J."/>
            <person name="McMahon K.D."/>
            <person name="Konstantinidis K.T."/>
            <person name="Eloe-Fadrosh E.A."/>
            <person name="Kyrpides N.C."/>
            <person name="Woyke T."/>
        </authorList>
    </citation>
    <scope>NUCLEOTIDE SEQUENCE</scope>
    <source>
        <strain evidence="2">GVMAG-M-3300023174-124</strain>
    </source>
</reference>
<protein>
    <submittedName>
        <fullName evidence="2">Uncharacterized protein</fullName>
    </submittedName>
</protein>
<dbReference type="AlphaFoldDB" id="A0A6C0D8F5"/>
<feature type="compositionally biased region" description="Basic residues" evidence="1">
    <location>
        <begin position="1121"/>
        <end position="1141"/>
    </location>
</feature>
<name>A0A6C0D8F5_9ZZZZ</name>